<comment type="caution">
    <text evidence="1">The sequence shown here is derived from an EMBL/GenBank/DDBJ whole genome shotgun (WGS) entry which is preliminary data.</text>
</comment>
<dbReference type="Proteomes" id="UP000276133">
    <property type="component" value="Unassembled WGS sequence"/>
</dbReference>
<dbReference type="EMBL" id="REGN01012031">
    <property type="protein sequence ID" value="RMZ96601.1"/>
    <property type="molecule type" value="Genomic_DNA"/>
</dbReference>
<keyword evidence="2" id="KW-1185">Reference proteome</keyword>
<proteinExistence type="predicted"/>
<gene>
    <name evidence="1" type="ORF">BpHYR1_035495</name>
</gene>
<name>A0A3M7PBV7_BRAPC</name>
<organism evidence="1 2">
    <name type="scientific">Brachionus plicatilis</name>
    <name type="common">Marine rotifer</name>
    <name type="synonym">Brachionus muelleri</name>
    <dbReference type="NCBI Taxonomy" id="10195"/>
    <lineage>
        <taxon>Eukaryota</taxon>
        <taxon>Metazoa</taxon>
        <taxon>Spiralia</taxon>
        <taxon>Gnathifera</taxon>
        <taxon>Rotifera</taxon>
        <taxon>Eurotatoria</taxon>
        <taxon>Monogononta</taxon>
        <taxon>Pseudotrocha</taxon>
        <taxon>Ploima</taxon>
        <taxon>Brachionidae</taxon>
        <taxon>Brachionus</taxon>
    </lineage>
</organism>
<dbReference type="AlphaFoldDB" id="A0A3M7PBV7"/>
<accession>A0A3M7PBV7</accession>
<evidence type="ECO:0000313" key="1">
    <source>
        <dbReference type="EMBL" id="RMZ96601.1"/>
    </source>
</evidence>
<sequence length="94" mass="11174">MFLHGRDVPAKKELSMISYKKNAKKYIQCCYDKLTSFTNLRAWLNFECFSNAEANFFQLNFFYLESHNMDTCFLKDSPCEHKMPTEEKKSHLPC</sequence>
<evidence type="ECO:0000313" key="2">
    <source>
        <dbReference type="Proteomes" id="UP000276133"/>
    </source>
</evidence>
<protein>
    <submittedName>
        <fullName evidence="1">Uncharacterized protein</fullName>
    </submittedName>
</protein>
<reference evidence="1 2" key="1">
    <citation type="journal article" date="2018" name="Sci. Rep.">
        <title>Genomic signatures of local adaptation to the degree of environmental predictability in rotifers.</title>
        <authorList>
            <person name="Franch-Gras L."/>
            <person name="Hahn C."/>
            <person name="Garcia-Roger E.M."/>
            <person name="Carmona M.J."/>
            <person name="Serra M."/>
            <person name="Gomez A."/>
        </authorList>
    </citation>
    <scope>NUCLEOTIDE SEQUENCE [LARGE SCALE GENOMIC DNA]</scope>
    <source>
        <strain evidence="1">HYR1</strain>
    </source>
</reference>